<dbReference type="InterPro" id="IPR009078">
    <property type="entry name" value="Ferritin-like_SF"/>
</dbReference>
<evidence type="ECO:0000313" key="7">
    <source>
        <dbReference type="Proteomes" id="UP000184386"/>
    </source>
</evidence>
<evidence type="ECO:0000256" key="5">
    <source>
        <dbReference type="SAM" id="Phobius"/>
    </source>
</evidence>
<dbReference type="Pfam" id="PF01988">
    <property type="entry name" value="VIT1"/>
    <property type="match status" value="1"/>
</dbReference>
<protein>
    <submittedName>
        <fullName evidence="6">Predicted Fe2+/Mn2+ transporter, VIT1/CCC1 family</fullName>
    </submittedName>
</protein>
<dbReference type="STRING" id="1121322.SAMN02745136_02593"/>
<evidence type="ECO:0000313" key="6">
    <source>
        <dbReference type="EMBL" id="SHK48052.1"/>
    </source>
</evidence>
<dbReference type="RefSeq" id="WP_073276536.1">
    <property type="nucleotide sequence ID" value="NZ_FRAC01000012.1"/>
</dbReference>
<feature type="transmembrane region" description="Helical" evidence="5">
    <location>
        <begin position="67"/>
        <end position="85"/>
    </location>
</feature>
<accession>A0A1M6STI7</accession>
<feature type="transmembrane region" description="Helical" evidence="5">
    <location>
        <begin position="266"/>
        <end position="287"/>
    </location>
</feature>
<dbReference type="AlphaFoldDB" id="A0A1M6STI7"/>
<dbReference type="GO" id="GO:0030026">
    <property type="term" value="P:intracellular manganese ion homeostasis"/>
    <property type="evidence" value="ECO:0007669"/>
    <property type="project" value="InterPro"/>
</dbReference>
<evidence type="ECO:0000256" key="4">
    <source>
        <dbReference type="ARBA" id="ARBA00023136"/>
    </source>
</evidence>
<dbReference type="InterPro" id="IPR039376">
    <property type="entry name" value="Ferritin_CCC1_N"/>
</dbReference>
<gene>
    <name evidence="6" type="ORF">SAMN02745136_02593</name>
</gene>
<feature type="transmembrane region" description="Helical" evidence="5">
    <location>
        <begin position="170"/>
        <end position="194"/>
    </location>
</feature>
<keyword evidence="3 5" id="KW-1133">Transmembrane helix</keyword>
<evidence type="ECO:0000256" key="3">
    <source>
        <dbReference type="ARBA" id="ARBA00022989"/>
    </source>
</evidence>
<feature type="transmembrane region" description="Helical" evidence="5">
    <location>
        <begin position="232"/>
        <end position="254"/>
    </location>
</feature>
<dbReference type="EMBL" id="FRAC01000012">
    <property type="protein sequence ID" value="SHK48052.1"/>
    <property type="molecule type" value="Genomic_DNA"/>
</dbReference>
<name>A0A1M6STI7_9FIRM</name>
<dbReference type="SUPFAM" id="SSF47240">
    <property type="entry name" value="Ferritin-like"/>
    <property type="match status" value="1"/>
</dbReference>
<keyword evidence="4 5" id="KW-0472">Membrane</keyword>
<organism evidence="6 7">
    <name type="scientific">Anaerocolumna jejuensis DSM 15929</name>
    <dbReference type="NCBI Taxonomy" id="1121322"/>
    <lineage>
        <taxon>Bacteria</taxon>
        <taxon>Bacillati</taxon>
        <taxon>Bacillota</taxon>
        <taxon>Clostridia</taxon>
        <taxon>Lachnospirales</taxon>
        <taxon>Lachnospiraceae</taxon>
        <taxon>Anaerocolumna</taxon>
    </lineage>
</organism>
<sequence>MKSLDLMKTIKRFQADELLEYYVYIKIARFVKDKNDRDILLKIAGEEQKHYGIWKQYTKCDVKPNMLLVYWYVILARILGYTFIIKKMENSVIEFKEVFSGKLEKELTEKIPDLKIILQDETEHENELIDMIDEEKLRYAGSMVLGLNDALVEFTGSLAGWTFAMQSNRLISLAGLITGIAATMSMASSEYLSVKNDDGKNALKSSLYTGAAYLVTVVILILPYLLLPDKGYLAALLIMLAAVILIIAAFNYYISVARSISFKKKFLEMSLISLSVAGASFVIGLLVKRFLGLDI</sequence>
<dbReference type="Proteomes" id="UP000184386">
    <property type="component" value="Unassembled WGS sequence"/>
</dbReference>
<keyword evidence="7" id="KW-1185">Reference proteome</keyword>
<keyword evidence="2 5" id="KW-0812">Transmembrane</keyword>
<dbReference type="OrthoDB" id="9781287at2"/>
<dbReference type="GO" id="GO:0005384">
    <property type="term" value="F:manganese ion transmembrane transporter activity"/>
    <property type="evidence" value="ECO:0007669"/>
    <property type="project" value="InterPro"/>
</dbReference>
<reference evidence="6 7" key="1">
    <citation type="submission" date="2016-11" db="EMBL/GenBank/DDBJ databases">
        <authorList>
            <person name="Jaros S."/>
            <person name="Januszkiewicz K."/>
            <person name="Wedrychowicz H."/>
        </authorList>
    </citation>
    <scope>NUCLEOTIDE SEQUENCE [LARGE SCALE GENOMIC DNA]</scope>
    <source>
        <strain evidence="6 7">DSM 15929</strain>
    </source>
</reference>
<proteinExistence type="predicted"/>
<comment type="subcellular location">
    <subcellularLocation>
        <location evidence="1">Endomembrane system</location>
        <topology evidence="1">Multi-pass membrane protein</topology>
    </subcellularLocation>
</comment>
<dbReference type="GO" id="GO:0012505">
    <property type="term" value="C:endomembrane system"/>
    <property type="evidence" value="ECO:0007669"/>
    <property type="project" value="UniProtKB-SubCell"/>
</dbReference>
<evidence type="ECO:0000256" key="2">
    <source>
        <dbReference type="ARBA" id="ARBA00022692"/>
    </source>
</evidence>
<dbReference type="InterPro" id="IPR008217">
    <property type="entry name" value="Ccc1_fam"/>
</dbReference>
<dbReference type="CDD" id="cd01044">
    <property type="entry name" value="Ferritin_CCC1_N"/>
    <property type="match status" value="1"/>
</dbReference>
<evidence type="ECO:0000256" key="1">
    <source>
        <dbReference type="ARBA" id="ARBA00004127"/>
    </source>
</evidence>
<feature type="transmembrane region" description="Helical" evidence="5">
    <location>
        <begin position="206"/>
        <end position="226"/>
    </location>
</feature>